<organism evidence="2 3">
    <name type="scientific">Ammonicoccus fulvus</name>
    <dbReference type="NCBI Taxonomy" id="3138240"/>
    <lineage>
        <taxon>Bacteria</taxon>
        <taxon>Bacillati</taxon>
        <taxon>Actinomycetota</taxon>
        <taxon>Actinomycetes</taxon>
        <taxon>Propionibacteriales</taxon>
        <taxon>Propionibacteriaceae</taxon>
        <taxon>Ammonicoccus</taxon>
    </lineage>
</organism>
<evidence type="ECO:0000256" key="1">
    <source>
        <dbReference type="SAM" id="Phobius"/>
    </source>
</evidence>
<feature type="transmembrane region" description="Helical" evidence="1">
    <location>
        <begin position="96"/>
        <end position="122"/>
    </location>
</feature>
<feature type="transmembrane region" description="Helical" evidence="1">
    <location>
        <begin position="60"/>
        <end position="84"/>
    </location>
</feature>
<proteinExistence type="predicted"/>
<sequence length="170" mass="17745">MAHPDDIIREDLIARGPQPPAAIGDLIGQVKSDIQQLVQSEIALAKAELMPQAKSGGIGAGLFLVAGYFAMNGLSLLFLAGALALGQLFDADTGGIALGFLIMALIVFVIAGGLAVGGLIFVKKVKGPQRTVAQAQASIESIKDAVTRATANVKTTELERKTFRHPEALR</sequence>
<keyword evidence="1" id="KW-0812">Transmembrane</keyword>
<keyword evidence="1" id="KW-1133">Transmembrane helix</keyword>
<dbReference type="EMBL" id="CP154795">
    <property type="protein sequence ID" value="XAN06593.1"/>
    <property type="molecule type" value="Genomic_DNA"/>
</dbReference>
<reference evidence="2 3" key="1">
    <citation type="submission" date="2024-04" db="EMBL/GenBank/DDBJ databases">
        <title>Isolation of an actinomycete strain from pig manure.</title>
        <authorList>
            <person name="Gong T."/>
            <person name="Yu Z."/>
            <person name="An M."/>
            <person name="Wei C."/>
            <person name="Yang W."/>
            <person name="Liu L."/>
        </authorList>
    </citation>
    <scope>NUCLEOTIDE SEQUENCE [LARGE SCALE GENOMIC DNA]</scope>
    <source>
        <strain evidence="2 3">ZF39</strain>
    </source>
</reference>
<accession>A0ABZ3FKN3</accession>
<gene>
    <name evidence="2" type="ORF">AADG42_04475</name>
</gene>
<name>A0ABZ3FKN3_9ACTN</name>
<protein>
    <submittedName>
        <fullName evidence="2">Phage holin family protein</fullName>
    </submittedName>
</protein>
<dbReference type="InterPro" id="IPR009937">
    <property type="entry name" value="Phage_holin_3_6"/>
</dbReference>
<keyword evidence="3" id="KW-1185">Reference proteome</keyword>
<dbReference type="Proteomes" id="UP001442841">
    <property type="component" value="Chromosome"/>
</dbReference>
<dbReference type="Pfam" id="PF07332">
    <property type="entry name" value="Phage_holin_3_6"/>
    <property type="match status" value="1"/>
</dbReference>
<keyword evidence="1" id="KW-0472">Membrane</keyword>
<evidence type="ECO:0000313" key="3">
    <source>
        <dbReference type="Proteomes" id="UP001442841"/>
    </source>
</evidence>
<dbReference type="RefSeq" id="WP_425308022.1">
    <property type="nucleotide sequence ID" value="NZ_CP154795.1"/>
</dbReference>
<evidence type="ECO:0000313" key="2">
    <source>
        <dbReference type="EMBL" id="XAN06593.1"/>
    </source>
</evidence>